<reference evidence="1 2" key="1">
    <citation type="submission" date="2022-02" db="EMBL/GenBank/DDBJ databases">
        <title>Shinella B3.7 sp. nov., isolated from Sediment (Zhairuo Island).</title>
        <authorList>
            <person name="Chen G."/>
        </authorList>
    </citation>
    <scope>NUCLEOTIDE SEQUENCE [LARGE SCALE GENOMIC DNA]</scope>
    <source>
        <strain evidence="1 2">B3.7</strain>
        <plasmid evidence="1">unnamed</plasmid>
    </source>
</reference>
<evidence type="ECO:0000313" key="1">
    <source>
        <dbReference type="EMBL" id="MCJ8151844.1"/>
    </source>
</evidence>
<keyword evidence="2" id="KW-1185">Reference proteome</keyword>
<sequence length="75" mass="8031">MSGDGELTQILTCDIEIQITGPTVAANNTQVADVLRVLAARIEKGGFDLGHHEVTDRLGKPAGFIYVDYSEGGER</sequence>
<dbReference type="RefSeq" id="WP_241605401.1">
    <property type="nucleotide sequence ID" value="NZ_JAKVIN010000011.1"/>
</dbReference>
<organism evidence="1 2">
    <name type="scientific">Shinella sedimenti</name>
    <dbReference type="NCBI Taxonomy" id="2919913"/>
    <lineage>
        <taxon>Bacteria</taxon>
        <taxon>Pseudomonadati</taxon>
        <taxon>Pseudomonadota</taxon>
        <taxon>Alphaproteobacteria</taxon>
        <taxon>Hyphomicrobiales</taxon>
        <taxon>Rhizobiaceae</taxon>
        <taxon>Shinella</taxon>
    </lineage>
</organism>
<geneLocation type="plasmid" evidence="1">
    <name>unnamed</name>
</geneLocation>
<protein>
    <submittedName>
        <fullName evidence="1">Uncharacterized protein</fullName>
    </submittedName>
</protein>
<gene>
    <name evidence="1" type="ORF">MKI86_22155</name>
</gene>
<proteinExistence type="predicted"/>
<evidence type="ECO:0000313" key="2">
    <source>
        <dbReference type="Proteomes" id="UP001201844"/>
    </source>
</evidence>
<keyword evidence="1" id="KW-0614">Plasmid</keyword>
<dbReference type="Proteomes" id="UP001201844">
    <property type="component" value="Unassembled WGS sequence"/>
</dbReference>
<comment type="caution">
    <text evidence="1">The sequence shown here is derived from an EMBL/GenBank/DDBJ whole genome shotgun (WGS) entry which is preliminary data.</text>
</comment>
<dbReference type="EMBL" id="JAKVIN010000011">
    <property type="protein sequence ID" value="MCJ8151844.1"/>
    <property type="molecule type" value="Genomic_DNA"/>
</dbReference>
<accession>A0ABT0CTA8</accession>
<name>A0ABT0CTA8_9HYPH</name>